<keyword evidence="2" id="KW-1185">Reference proteome</keyword>
<accession>A0A0B7NXT3</accession>
<evidence type="ECO:0000313" key="1">
    <source>
        <dbReference type="EMBL" id="CEP19974.1"/>
    </source>
</evidence>
<sequence length="576" mass="66730">MGDGLDLDKELRDQLMSLQTQDILDHLPKITEIDIFEYIEAYLDEYRTVYENISGVFINTASNINFCGMQEYKHDRDIYDEIQMTYGASIWANKFMTNVRLAISQMRNFQGTIHTSKSMWSMFERGMEHKLWKMNELASKLSEPLVLNPMAVVNKLETKTTIDSFLDDLLPYSFYVEAKVTCSCKIILYLNQVIETRVSEQTTEKSTLLIDESTIEVGDIYESICENLWNSLVDESFIRCELHATSTTKSMAHYKKFCLNLTSRFQKSFANRVMQQDDIDDVFTVQINETGCGCAVSSSYRKMLNLGVDPYLSSVARSIVSHVHSNVLSGKYHILRLLVSGSMLIKWAALYNSAHSDYFWKQFEREIGLFLYEKQLKIHLVISKSDVLQDYFPDNCSLARQKFRQVSSRNMFLEIEGIGGPEAEMYEFKHDRYERVPRVNGHEQMWRACIVSTEEDILDLTGIEKRFYIHFNDSDLNEEYARYSTYSAAIVLTQFPINEEILTDASFVTPNENIVIDYLLRFSSALHSFSVFVNIKPLPRLSQLGIYFSENIRADSRTPLFTRQSLISERLTLIQA</sequence>
<proteinExistence type="predicted"/>
<protein>
    <submittedName>
        <fullName evidence="1">Uncharacterized protein</fullName>
    </submittedName>
</protein>
<dbReference type="EMBL" id="LN734170">
    <property type="protein sequence ID" value="CEP19974.1"/>
    <property type="molecule type" value="Genomic_DNA"/>
</dbReference>
<dbReference type="AlphaFoldDB" id="A0A0B7NXT3"/>
<dbReference type="Proteomes" id="UP000054107">
    <property type="component" value="Unassembled WGS sequence"/>
</dbReference>
<gene>
    <name evidence="1" type="primary">PARPA_14293.1 scaffold 49419</name>
</gene>
<dbReference type="OrthoDB" id="2282815at2759"/>
<evidence type="ECO:0000313" key="2">
    <source>
        <dbReference type="Proteomes" id="UP000054107"/>
    </source>
</evidence>
<organism evidence="1 2">
    <name type="scientific">Parasitella parasitica</name>
    <dbReference type="NCBI Taxonomy" id="35722"/>
    <lineage>
        <taxon>Eukaryota</taxon>
        <taxon>Fungi</taxon>
        <taxon>Fungi incertae sedis</taxon>
        <taxon>Mucoromycota</taxon>
        <taxon>Mucoromycotina</taxon>
        <taxon>Mucoromycetes</taxon>
        <taxon>Mucorales</taxon>
        <taxon>Mucorineae</taxon>
        <taxon>Mucoraceae</taxon>
        <taxon>Parasitella</taxon>
    </lineage>
</organism>
<reference evidence="1 2" key="1">
    <citation type="submission" date="2014-09" db="EMBL/GenBank/DDBJ databases">
        <authorList>
            <person name="Ellenberger Sabrina"/>
        </authorList>
    </citation>
    <scope>NUCLEOTIDE SEQUENCE [LARGE SCALE GENOMIC DNA]</scope>
    <source>
        <strain evidence="1 2">CBS 412.66</strain>
    </source>
</reference>
<name>A0A0B7NXT3_9FUNG</name>